<sequence>LKGDETGRGSVDGAGTGTSIPAADELQEVARRVAAPDRLLAHLHDLLVGVGVDGRHERGARRGTVLREEAAGLVAHAAGVAERLGPQRPRAPLRRLLDLAVRAPPDRARRQRALAAFLSASPSLSLSASDAAGAAAAAGGFLAFFFFLAGGAACGLDSAMLSGSECEVVAEYIGVGTTRMVGGSTAARVKADGRERLLRARAGMTSTGGSGRGDTGADHAWPPPPLPEKDSEEDDAEEEDEDAEPPALLFLLLGLKLPPCSSTEMGLELRKSSASSIFSGGSSAATPALAASAEALMGPAPPGKAGSCGMEASSKSSHSSCAMSMSSNHVMMRAGPVGCVKAEGGDKTTTRTSCWAGELPKKSDGPSLPLLQAGRNTGPPGRNIQNAASSSCAAGGGSGAMASTGCPALLPRAAPTSMMRAESGLPGAGASRRSTSAAESSLGKSSRSSMWSKRSPQVASRRLCSLIISSTNPPLAISHDQISQSPACVSKGPNRVYI</sequence>
<feature type="compositionally biased region" description="Low complexity" evidence="1">
    <location>
        <begin position="428"/>
        <end position="455"/>
    </location>
</feature>
<feature type="region of interest" description="Disordered" evidence="1">
    <location>
        <begin position="351"/>
        <end position="393"/>
    </location>
</feature>
<evidence type="ECO:0000313" key="3">
    <source>
        <dbReference type="Proteomes" id="UP001341281"/>
    </source>
</evidence>
<organism evidence="2 3">
    <name type="scientific">Paspalum notatum var. saurae</name>
    <dbReference type="NCBI Taxonomy" id="547442"/>
    <lineage>
        <taxon>Eukaryota</taxon>
        <taxon>Viridiplantae</taxon>
        <taxon>Streptophyta</taxon>
        <taxon>Embryophyta</taxon>
        <taxon>Tracheophyta</taxon>
        <taxon>Spermatophyta</taxon>
        <taxon>Magnoliopsida</taxon>
        <taxon>Liliopsida</taxon>
        <taxon>Poales</taxon>
        <taxon>Poaceae</taxon>
        <taxon>PACMAD clade</taxon>
        <taxon>Panicoideae</taxon>
        <taxon>Andropogonodae</taxon>
        <taxon>Paspaleae</taxon>
        <taxon>Paspalinae</taxon>
        <taxon>Paspalum</taxon>
    </lineage>
</organism>
<name>A0AAQ3THS8_PASNO</name>
<feature type="region of interest" description="Disordered" evidence="1">
    <location>
        <begin position="418"/>
        <end position="455"/>
    </location>
</feature>
<feature type="region of interest" description="Disordered" evidence="1">
    <location>
        <begin position="1"/>
        <end position="23"/>
    </location>
</feature>
<keyword evidence="3" id="KW-1185">Reference proteome</keyword>
<evidence type="ECO:0000313" key="2">
    <source>
        <dbReference type="EMBL" id="WVZ73231.1"/>
    </source>
</evidence>
<proteinExistence type="predicted"/>
<feature type="non-terminal residue" evidence="2">
    <location>
        <position position="1"/>
    </location>
</feature>
<protein>
    <submittedName>
        <fullName evidence="2">Uncharacterized protein</fullName>
    </submittedName>
</protein>
<reference evidence="2 3" key="1">
    <citation type="submission" date="2024-02" db="EMBL/GenBank/DDBJ databases">
        <title>High-quality chromosome-scale genome assembly of Pensacola bahiagrass (Paspalum notatum Flugge var. saurae).</title>
        <authorList>
            <person name="Vega J.M."/>
            <person name="Podio M."/>
            <person name="Orjuela J."/>
            <person name="Siena L.A."/>
            <person name="Pessino S.C."/>
            <person name="Combes M.C."/>
            <person name="Mariac C."/>
            <person name="Albertini E."/>
            <person name="Pupilli F."/>
            <person name="Ortiz J.P.A."/>
            <person name="Leblanc O."/>
        </authorList>
    </citation>
    <scope>NUCLEOTIDE SEQUENCE [LARGE SCALE GENOMIC DNA]</scope>
    <source>
        <strain evidence="2">R1</strain>
        <tissue evidence="2">Leaf</tissue>
    </source>
</reference>
<accession>A0AAQ3THS8</accession>
<dbReference type="Proteomes" id="UP001341281">
    <property type="component" value="Chromosome 05"/>
</dbReference>
<evidence type="ECO:0000256" key="1">
    <source>
        <dbReference type="SAM" id="MobiDB-lite"/>
    </source>
</evidence>
<dbReference type="AlphaFoldDB" id="A0AAQ3THS8"/>
<gene>
    <name evidence="2" type="ORF">U9M48_021564</name>
</gene>
<dbReference type="EMBL" id="CP144749">
    <property type="protein sequence ID" value="WVZ73231.1"/>
    <property type="molecule type" value="Genomic_DNA"/>
</dbReference>
<feature type="region of interest" description="Disordered" evidence="1">
    <location>
        <begin position="203"/>
        <end position="244"/>
    </location>
</feature>
<feature type="compositionally biased region" description="Acidic residues" evidence="1">
    <location>
        <begin position="230"/>
        <end position="244"/>
    </location>
</feature>